<reference evidence="3 4" key="1">
    <citation type="submission" date="2022-07" db="EMBL/GenBank/DDBJ databases">
        <title>Genome-wide signatures of adaptation to extreme environments.</title>
        <authorList>
            <person name="Cho C.H."/>
            <person name="Yoon H.S."/>
        </authorList>
    </citation>
    <scope>NUCLEOTIDE SEQUENCE [LARGE SCALE GENOMIC DNA]</scope>
    <source>
        <strain evidence="3 4">108.79 E11</strain>
    </source>
</reference>
<keyword evidence="2" id="KW-0472">Membrane</keyword>
<evidence type="ECO:0000313" key="3">
    <source>
        <dbReference type="EMBL" id="KAK4526506.1"/>
    </source>
</evidence>
<feature type="compositionally biased region" description="Basic and acidic residues" evidence="1">
    <location>
        <begin position="159"/>
        <end position="168"/>
    </location>
</feature>
<proteinExistence type="predicted"/>
<sequence>MKFRRSLYPKRFLRFLVLSLIGSLLLIFYVSKLDTKVQLKDGDFFNRLPSILEKYGADSKEFIHSLQNRAKSLQKRPNEALQHSKGDKDSATRDTVQALLDDSTTSEVSTSTERYIKEHQDNNDTSENTSTEKTTSSNDKIALEVEKTEYWDQLYKNNRNKEEPKEPASENMKGSASQQGSKSNVGYPLEDPKAVQQEEETPQVVEDNETNSPLAILLEASKLQAKYGDCDNLPNQVFDLPENIKQTWCQMKGVQKDYVQWGIDKLEEMQGLTARKGIGVSE</sequence>
<feature type="compositionally biased region" description="Polar residues" evidence="1">
    <location>
        <begin position="172"/>
        <end position="184"/>
    </location>
</feature>
<feature type="compositionally biased region" description="Low complexity" evidence="1">
    <location>
        <begin position="103"/>
        <end position="113"/>
    </location>
</feature>
<feature type="compositionally biased region" description="Low complexity" evidence="1">
    <location>
        <begin position="123"/>
        <end position="140"/>
    </location>
</feature>
<feature type="compositionally biased region" description="Basic and acidic residues" evidence="1">
    <location>
        <begin position="141"/>
        <end position="150"/>
    </location>
</feature>
<feature type="compositionally biased region" description="Acidic residues" evidence="1">
    <location>
        <begin position="197"/>
        <end position="207"/>
    </location>
</feature>
<dbReference type="Proteomes" id="UP001300502">
    <property type="component" value="Unassembled WGS sequence"/>
</dbReference>
<dbReference type="EMBL" id="JANCYU010000041">
    <property type="protein sequence ID" value="KAK4526506.1"/>
    <property type="molecule type" value="Genomic_DNA"/>
</dbReference>
<name>A0AAV9IH55_9RHOD</name>
<feature type="region of interest" description="Disordered" evidence="1">
    <location>
        <begin position="74"/>
        <end position="93"/>
    </location>
</feature>
<gene>
    <name evidence="3" type="ORF">GAYE_SCF25G4422</name>
</gene>
<protein>
    <submittedName>
        <fullName evidence="3">Uncharacterized protein</fullName>
    </submittedName>
</protein>
<dbReference type="AlphaFoldDB" id="A0AAV9IH55"/>
<keyword evidence="2" id="KW-1133">Transmembrane helix</keyword>
<keyword evidence="2" id="KW-0812">Transmembrane</keyword>
<organism evidence="3 4">
    <name type="scientific">Galdieria yellowstonensis</name>
    <dbReference type="NCBI Taxonomy" id="3028027"/>
    <lineage>
        <taxon>Eukaryota</taxon>
        <taxon>Rhodophyta</taxon>
        <taxon>Bangiophyceae</taxon>
        <taxon>Galdieriales</taxon>
        <taxon>Galdieriaceae</taxon>
        <taxon>Galdieria</taxon>
    </lineage>
</organism>
<keyword evidence="4" id="KW-1185">Reference proteome</keyword>
<accession>A0AAV9IH55</accession>
<feature type="transmembrane region" description="Helical" evidence="2">
    <location>
        <begin position="12"/>
        <end position="30"/>
    </location>
</feature>
<comment type="caution">
    <text evidence="3">The sequence shown here is derived from an EMBL/GenBank/DDBJ whole genome shotgun (WGS) entry which is preliminary data.</text>
</comment>
<evidence type="ECO:0000256" key="2">
    <source>
        <dbReference type="SAM" id="Phobius"/>
    </source>
</evidence>
<evidence type="ECO:0000313" key="4">
    <source>
        <dbReference type="Proteomes" id="UP001300502"/>
    </source>
</evidence>
<evidence type="ECO:0000256" key="1">
    <source>
        <dbReference type="SAM" id="MobiDB-lite"/>
    </source>
</evidence>
<feature type="compositionally biased region" description="Basic and acidic residues" evidence="1">
    <location>
        <begin position="76"/>
        <end position="92"/>
    </location>
</feature>
<feature type="region of interest" description="Disordered" evidence="1">
    <location>
        <begin position="99"/>
        <end position="207"/>
    </location>
</feature>